<gene>
    <name evidence="1" type="ORF">OVA965_LOCUS46085</name>
    <name evidence="2" type="ORF">TMI583_LOCUS50291</name>
</gene>
<evidence type="ECO:0000313" key="2">
    <source>
        <dbReference type="EMBL" id="CAF4576167.1"/>
    </source>
</evidence>
<comment type="caution">
    <text evidence="1">The sequence shown here is derived from an EMBL/GenBank/DDBJ whole genome shotgun (WGS) entry which is preliminary data.</text>
</comment>
<dbReference type="Proteomes" id="UP000677228">
    <property type="component" value="Unassembled WGS sequence"/>
</dbReference>
<dbReference type="EMBL" id="CAJNOK010080076">
    <property type="protein sequence ID" value="CAF1681705.1"/>
    <property type="molecule type" value="Genomic_DNA"/>
</dbReference>
<dbReference type="EMBL" id="CAJOBA010119444">
    <property type="protein sequence ID" value="CAF4576167.1"/>
    <property type="molecule type" value="Genomic_DNA"/>
</dbReference>
<name>A0A8S2GEC6_9BILA</name>
<reference evidence="1" key="1">
    <citation type="submission" date="2021-02" db="EMBL/GenBank/DDBJ databases">
        <authorList>
            <person name="Nowell W R."/>
        </authorList>
    </citation>
    <scope>NUCLEOTIDE SEQUENCE</scope>
</reference>
<evidence type="ECO:0000313" key="1">
    <source>
        <dbReference type="EMBL" id="CAF1681705.1"/>
    </source>
</evidence>
<proteinExistence type="predicted"/>
<sequence length="41" mass="4742">KYYYYGIRLKAPSNLNEYTDKSGGLTFKGQHHFGNTNTKKT</sequence>
<dbReference type="AlphaFoldDB" id="A0A8S2GEC6"/>
<organism evidence="1 3">
    <name type="scientific">Didymodactylos carnosus</name>
    <dbReference type="NCBI Taxonomy" id="1234261"/>
    <lineage>
        <taxon>Eukaryota</taxon>
        <taxon>Metazoa</taxon>
        <taxon>Spiralia</taxon>
        <taxon>Gnathifera</taxon>
        <taxon>Rotifera</taxon>
        <taxon>Eurotatoria</taxon>
        <taxon>Bdelloidea</taxon>
        <taxon>Philodinida</taxon>
        <taxon>Philodinidae</taxon>
        <taxon>Didymodactylos</taxon>
    </lineage>
</organism>
<feature type="non-terminal residue" evidence="1">
    <location>
        <position position="1"/>
    </location>
</feature>
<accession>A0A8S2GEC6</accession>
<protein>
    <submittedName>
        <fullName evidence="1">Uncharacterized protein</fullName>
    </submittedName>
</protein>
<evidence type="ECO:0000313" key="3">
    <source>
        <dbReference type="Proteomes" id="UP000677228"/>
    </source>
</evidence>
<dbReference type="Proteomes" id="UP000682733">
    <property type="component" value="Unassembled WGS sequence"/>
</dbReference>